<gene>
    <name evidence="1" type="ORF">RNC47_22145</name>
</gene>
<accession>A0ABU2LTW4</accession>
<proteinExistence type="predicted"/>
<dbReference type="EMBL" id="JAVREM010000033">
    <property type="protein sequence ID" value="MDT0321038.1"/>
    <property type="molecule type" value="Genomic_DNA"/>
</dbReference>
<dbReference type="Proteomes" id="UP001183420">
    <property type="component" value="Unassembled WGS sequence"/>
</dbReference>
<organism evidence="1 2">
    <name type="scientific">Streptomyces millisiae</name>
    <dbReference type="NCBI Taxonomy" id="3075542"/>
    <lineage>
        <taxon>Bacteria</taxon>
        <taxon>Bacillati</taxon>
        <taxon>Actinomycetota</taxon>
        <taxon>Actinomycetes</taxon>
        <taxon>Kitasatosporales</taxon>
        <taxon>Streptomycetaceae</taxon>
        <taxon>Streptomyces</taxon>
    </lineage>
</organism>
<keyword evidence="2" id="KW-1185">Reference proteome</keyword>
<reference evidence="2" key="1">
    <citation type="submission" date="2023-07" db="EMBL/GenBank/DDBJ databases">
        <title>30 novel species of actinomycetes from the DSMZ collection.</title>
        <authorList>
            <person name="Nouioui I."/>
        </authorList>
    </citation>
    <scope>NUCLEOTIDE SEQUENCE [LARGE SCALE GENOMIC DNA]</scope>
    <source>
        <strain evidence="2">DSM 44918</strain>
    </source>
</reference>
<evidence type="ECO:0000313" key="1">
    <source>
        <dbReference type="EMBL" id="MDT0321038.1"/>
    </source>
</evidence>
<dbReference type="RefSeq" id="WP_311601237.1">
    <property type="nucleotide sequence ID" value="NZ_JAVREM010000033.1"/>
</dbReference>
<evidence type="ECO:0000313" key="2">
    <source>
        <dbReference type="Proteomes" id="UP001183420"/>
    </source>
</evidence>
<evidence type="ECO:0008006" key="3">
    <source>
        <dbReference type="Google" id="ProtNLM"/>
    </source>
</evidence>
<name>A0ABU2LTW4_9ACTN</name>
<comment type="caution">
    <text evidence="1">The sequence shown here is derived from an EMBL/GenBank/DDBJ whole genome shotgun (WGS) entry which is preliminary data.</text>
</comment>
<sequence length="124" mass="12830">MRTRLNGTGTGGGADLEIHGAELADIQAGADELADDLDASGHLAENHTHVTGILLRTAGFESGPALIDVATRWQSQTDALRDACLRVSGHLRETTRSHAAAEQEAAAAVREAGAVLNPRLTGAV</sequence>
<protein>
    <recommendedName>
        <fullName evidence="3">ESX-1 secretion-associated protein</fullName>
    </recommendedName>
</protein>